<dbReference type="EMBL" id="JBHULX010000039">
    <property type="protein sequence ID" value="MFD2592562.1"/>
    <property type="molecule type" value="Genomic_DNA"/>
</dbReference>
<evidence type="ECO:0000256" key="1">
    <source>
        <dbReference type="SAM" id="MobiDB-lite"/>
    </source>
</evidence>
<gene>
    <name evidence="2" type="ORF">ACFSTE_17125</name>
</gene>
<evidence type="ECO:0000313" key="2">
    <source>
        <dbReference type="EMBL" id="MFD2592562.1"/>
    </source>
</evidence>
<dbReference type="Pfam" id="PF11655">
    <property type="entry name" value="DUF2589"/>
    <property type="match status" value="1"/>
</dbReference>
<feature type="compositionally biased region" description="Polar residues" evidence="1">
    <location>
        <begin position="146"/>
        <end position="160"/>
    </location>
</feature>
<dbReference type="InterPro" id="IPR024510">
    <property type="entry name" value="DUF2589"/>
</dbReference>
<dbReference type="RefSeq" id="WP_176030442.1">
    <property type="nucleotide sequence ID" value="NZ_JBHSJV010000001.1"/>
</dbReference>
<feature type="compositionally biased region" description="Basic and acidic residues" evidence="1">
    <location>
        <begin position="129"/>
        <end position="139"/>
    </location>
</feature>
<keyword evidence="3" id="KW-1185">Reference proteome</keyword>
<sequence length="204" mass="22278">MAKKTPNNSQGIAIEQLLAAPFVAAASANAAMAKKQTAFLMDTCFDVENDDGFGEDVYHPKMISMTITKNTLLSDKEEKGTPKMEQVTSTFQVPLLTLIPFNSLSVKEVNVKFDLEIISQNDESVTTTKKGEKGKDEAQLKGAVSYDSSTKEQNQYQRRNASKLSVEMNAGTLPLPVGFTALLDLYTKNISSSSLERKAITANK</sequence>
<protein>
    <submittedName>
        <fullName evidence="2">DUF2589 domain-containing protein</fullName>
    </submittedName>
</protein>
<proteinExistence type="predicted"/>
<feature type="region of interest" description="Disordered" evidence="1">
    <location>
        <begin position="127"/>
        <end position="160"/>
    </location>
</feature>
<reference evidence="3" key="1">
    <citation type="journal article" date="2019" name="Int. J. Syst. Evol. Microbiol.">
        <title>The Global Catalogue of Microorganisms (GCM) 10K type strain sequencing project: providing services to taxonomists for standard genome sequencing and annotation.</title>
        <authorList>
            <consortium name="The Broad Institute Genomics Platform"/>
            <consortium name="The Broad Institute Genome Sequencing Center for Infectious Disease"/>
            <person name="Wu L."/>
            <person name="Ma J."/>
        </authorList>
    </citation>
    <scope>NUCLEOTIDE SEQUENCE [LARGE SCALE GENOMIC DNA]</scope>
    <source>
        <strain evidence="3">KCTC 42423</strain>
    </source>
</reference>
<evidence type="ECO:0000313" key="3">
    <source>
        <dbReference type="Proteomes" id="UP001597459"/>
    </source>
</evidence>
<organism evidence="2 3">
    <name type="scientific">Aquimarina hainanensis</name>
    <dbReference type="NCBI Taxonomy" id="1578017"/>
    <lineage>
        <taxon>Bacteria</taxon>
        <taxon>Pseudomonadati</taxon>
        <taxon>Bacteroidota</taxon>
        <taxon>Flavobacteriia</taxon>
        <taxon>Flavobacteriales</taxon>
        <taxon>Flavobacteriaceae</taxon>
        <taxon>Aquimarina</taxon>
    </lineage>
</organism>
<dbReference type="Proteomes" id="UP001597459">
    <property type="component" value="Unassembled WGS sequence"/>
</dbReference>
<accession>A0ABW5NAI6</accession>
<name>A0ABW5NAI6_9FLAO</name>
<comment type="caution">
    <text evidence="2">The sequence shown here is derived from an EMBL/GenBank/DDBJ whole genome shotgun (WGS) entry which is preliminary data.</text>
</comment>